<evidence type="ECO:0000313" key="2">
    <source>
        <dbReference type="Proteomes" id="UP000003711"/>
    </source>
</evidence>
<accession>E2NBZ2</accession>
<organism evidence="1 2">
    <name type="scientific">Bacteroides cellulosilyticus DSM 14838</name>
    <dbReference type="NCBI Taxonomy" id="537012"/>
    <lineage>
        <taxon>Bacteria</taxon>
        <taxon>Pseudomonadati</taxon>
        <taxon>Bacteroidota</taxon>
        <taxon>Bacteroidia</taxon>
        <taxon>Bacteroidales</taxon>
        <taxon>Bacteroidaceae</taxon>
        <taxon>Bacteroides</taxon>
    </lineage>
</organism>
<gene>
    <name evidence="1" type="ORF">BACCELL_01799</name>
</gene>
<comment type="caution">
    <text evidence="1">The sequence shown here is derived from an EMBL/GenBank/DDBJ whole genome shotgun (WGS) entry which is preliminary data.</text>
</comment>
<dbReference type="Proteomes" id="UP000003711">
    <property type="component" value="Unassembled WGS sequence"/>
</dbReference>
<feature type="non-terminal residue" evidence="1">
    <location>
        <position position="1"/>
    </location>
</feature>
<sequence>AMLKQVSNINLVCVRAIAEFALAAAFKGPPIKLSIGSPENCCDIDNKFVSIIMRFEEVIKYVN</sequence>
<protein>
    <submittedName>
        <fullName evidence="1">Uncharacterized protein</fullName>
    </submittedName>
</protein>
<name>E2NBZ2_9BACE</name>
<reference evidence="1 2" key="1">
    <citation type="submission" date="2008-12" db="EMBL/GenBank/DDBJ databases">
        <authorList>
            <person name="Fulton L."/>
            <person name="Clifton S."/>
            <person name="Fulton B."/>
            <person name="Xu J."/>
            <person name="Minx P."/>
            <person name="Pepin K.H."/>
            <person name="Johnson M."/>
            <person name="Bhonagiri V."/>
            <person name="Nash W.E."/>
            <person name="Mardis E.R."/>
            <person name="Wilson R.K."/>
        </authorList>
    </citation>
    <scope>NUCLEOTIDE SEQUENCE [LARGE SCALE GENOMIC DNA]</scope>
    <source>
        <strain evidence="1 2">DSM 14838</strain>
    </source>
</reference>
<dbReference type="AlphaFoldDB" id="E2NBZ2"/>
<proteinExistence type="predicted"/>
<evidence type="ECO:0000313" key="1">
    <source>
        <dbReference type="EMBL" id="EEF90555.1"/>
    </source>
</evidence>
<reference evidence="1 2" key="2">
    <citation type="submission" date="2009-01" db="EMBL/GenBank/DDBJ databases">
        <title>Draft genome sequence of Bacteroides cellulosilyticus (DSM 14838).</title>
        <authorList>
            <person name="Sudarsanam P."/>
            <person name="Ley R."/>
            <person name="Guruge J."/>
            <person name="Turnbaugh P.J."/>
            <person name="Mahowald M."/>
            <person name="Liep D."/>
            <person name="Gordon J."/>
        </authorList>
    </citation>
    <scope>NUCLEOTIDE SEQUENCE [LARGE SCALE GENOMIC DNA]</scope>
    <source>
        <strain evidence="1 2">DSM 14838</strain>
    </source>
</reference>
<dbReference type="EMBL" id="ACCH01000145">
    <property type="protein sequence ID" value="EEF90555.1"/>
    <property type="molecule type" value="Genomic_DNA"/>
</dbReference>
<dbReference type="HOGENOM" id="CLU_2872683_0_0_10"/>